<keyword evidence="2" id="KW-1185">Reference proteome</keyword>
<dbReference type="AlphaFoldDB" id="A0A7J8RHS6"/>
<sequence>MEKRFLDSGRQCGRLNMVREDTTREG</sequence>
<evidence type="ECO:0000313" key="2">
    <source>
        <dbReference type="Proteomes" id="UP000593561"/>
    </source>
</evidence>
<gene>
    <name evidence="1" type="ORF">Godav_013743</name>
</gene>
<reference evidence="1 2" key="1">
    <citation type="journal article" date="2019" name="Genome Biol. Evol.">
        <title>Insights into the evolution of the New World diploid cottons (Gossypium, subgenus Houzingenia) based on genome sequencing.</title>
        <authorList>
            <person name="Grover C.E."/>
            <person name="Arick M.A. 2nd"/>
            <person name="Thrash A."/>
            <person name="Conover J.L."/>
            <person name="Sanders W.S."/>
            <person name="Peterson D.G."/>
            <person name="Frelichowski J.E."/>
            <person name="Scheffler J.A."/>
            <person name="Scheffler B.E."/>
            <person name="Wendel J.F."/>
        </authorList>
    </citation>
    <scope>NUCLEOTIDE SEQUENCE [LARGE SCALE GENOMIC DNA]</scope>
    <source>
        <strain evidence="1">27</strain>
        <tissue evidence="1">Leaf</tissue>
    </source>
</reference>
<protein>
    <submittedName>
        <fullName evidence="1">Uncharacterized protein</fullName>
    </submittedName>
</protein>
<accession>A0A7J8RHS6</accession>
<dbReference type="EMBL" id="JABFAC010000005">
    <property type="protein sequence ID" value="MBA0613275.1"/>
    <property type="molecule type" value="Genomic_DNA"/>
</dbReference>
<comment type="caution">
    <text evidence="1">The sequence shown here is derived from an EMBL/GenBank/DDBJ whole genome shotgun (WGS) entry which is preliminary data.</text>
</comment>
<organism evidence="1 2">
    <name type="scientific">Gossypium davidsonii</name>
    <name type="common">Davidson's cotton</name>
    <name type="synonym">Gossypium klotzschianum subsp. davidsonii</name>
    <dbReference type="NCBI Taxonomy" id="34287"/>
    <lineage>
        <taxon>Eukaryota</taxon>
        <taxon>Viridiplantae</taxon>
        <taxon>Streptophyta</taxon>
        <taxon>Embryophyta</taxon>
        <taxon>Tracheophyta</taxon>
        <taxon>Spermatophyta</taxon>
        <taxon>Magnoliopsida</taxon>
        <taxon>eudicotyledons</taxon>
        <taxon>Gunneridae</taxon>
        <taxon>Pentapetalae</taxon>
        <taxon>rosids</taxon>
        <taxon>malvids</taxon>
        <taxon>Malvales</taxon>
        <taxon>Malvaceae</taxon>
        <taxon>Malvoideae</taxon>
        <taxon>Gossypium</taxon>
    </lineage>
</organism>
<proteinExistence type="predicted"/>
<dbReference type="Proteomes" id="UP000593561">
    <property type="component" value="Unassembled WGS sequence"/>
</dbReference>
<evidence type="ECO:0000313" key="1">
    <source>
        <dbReference type="EMBL" id="MBA0613275.1"/>
    </source>
</evidence>
<name>A0A7J8RHS6_GOSDV</name>